<dbReference type="Gene3D" id="1.10.443.10">
    <property type="entry name" value="Intergrase catalytic core"/>
    <property type="match status" value="1"/>
</dbReference>
<keyword evidence="1" id="KW-0233">DNA recombination</keyword>
<dbReference type="EMBL" id="JBHRVU010000004">
    <property type="protein sequence ID" value="MFC3440130.1"/>
    <property type="molecule type" value="Genomic_DNA"/>
</dbReference>
<name>A0ABV7NA73_9SPHN</name>
<accession>A0ABV7NA73</accession>
<gene>
    <name evidence="2" type="ORF">ACFOKF_02780</name>
</gene>
<dbReference type="InterPro" id="IPR011010">
    <property type="entry name" value="DNA_brk_join_enz"/>
</dbReference>
<sequence>MLTSYRVHDFRVTCETRLADLGFNQDVRGAVLGHAKPGLQKTYNKHEYERAVRHIARLERLRLLSEQGVRPHYAFEAEELEHLRTLRDAIHAEMVAAGQVPG</sequence>
<protein>
    <recommendedName>
        <fullName evidence="4">Integrase</fullName>
    </recommendedName>
</protein>
<evidence type="ECO:0000313" key="3">
    <source>
        <dbReference type="Proteomes" id="UP001595681"/>
    </source>
</evidence>
<dbReference type="Proteomes" id="UP001595681">
    <property type="component" value="Unassembled WGS sequence"/>
</dbReference>
<reference evidence="3" key="1">
    <citation type="journal article" date="2019" name="Int. J. Syst. Evol. Microbiol.">
        <title>The Global Catalogue of Microorganisms (GCM) 10K type strain sequencing project: providing services to taxonomists for standard genome sequencing and annotation.</title>
        <authorList>
            <consortium name="The Broad Institute Genomics Platform"/>
            <consortium name="The Broad Institute Genome Sequencing Center for Infectious Disease"/>
            <person name="Wu L."/>
            <person name="Ma J."/>
        </authorList>
    </citation>
    <scope>NUCLEOTIDE SEQUENCE [LARGE SCALE GENOMIC DNA]</scope>
    <source>
        <strain evidence="3">CCM 7491</strain>
    </source>
</reference>
<evidence type="ECO:0008006" key="4">
    <source>
        <dbReference type="Google" id="ProtNLM"/>
    </source>
</evidence>
<evidence type="ECO:0000256" key="1">
    <source>
        <dbReference type="ARBA" id="ARBA00023172"/>
    </source>
</evidence>
<proteinExistence type="predicted"/>
<dbReference type="SUPFAM" id="SSF56349">
    <property type="entry name" value="DNA breaking-rejoining enzymes"/>
    <property type="match status" value="1"/>
</dbReference>
<dbReference type="InterPro" id="IPR013762">
    <property type="entry name" value="Integrase-like_cat_sf"/>
</dbReference>
<dbReference type="RefSeq" id="WP_380792903.1">
    <property type="nucleotide sequence ID" value="NZ_JBHRVU010000004.1"/>
</dbReference>
<keyword evidence="3" id="KW-1185">Reference proteome</keyword>
<organism evidence="2 3">
    <name type="scientific">Sphingobium rhizovicinum</name>
    <dbReference type="NCBI Taxonomy" id="432308"/>
    <lineage>
        <taxon>Bacteria</taxon>
        <taxon>Pseudomonadati</taxon>
        <taxon>Pseudomonadota</taxon>
        <taxon>Alphaproteobacteria</taxon>
        <taxon>Sphingomonadales</taxon>
        <taxon>Sphingomonadaceae</taxon>
        <taxon>Sphingobium</taxon>
    </lineage>
</organism>
<comment type="caution">
    <text evidence="2">The sequence shown here is derived from an EMBL/GenBank/DDBJ whole genome shotgun (WGS) entry which is preliminary data.</text>
</comment>
<evidence type="ECO:0000313" key="2">
    <source>
        <dbReference type="EMBL" id="MFC3440130.1"/>
    </source>
</evidence>